<keyword evidence="1" id="KW-1133">Transmembrane helix</keyword>
<accession>A0A2G8KUL0</accession>
<feature type="transmembrane region" description="Helical" evidence="1">
    <location>
        <begin position="26"/>
        <end position="49"/>
    </location>
</feature>
<keyword evidence="1" id="KW-0812">Transmembrane</keyword>
<reference evidence="2 3" key="1">
    <citation type="journal article" date="2017" name="PLoS Biol.">
        <title>The sea cucumber genome provides insights into morphological evolution and visceral regeneration.</title>
        <authorList>
            <person name="Zhang X."/>
            <person name="Sun L."/>
            <person name="Yuan J."/>
            <person name="Sun Y."/>
            <person name="Gao Y."/>
            <person name="Zhang L."/>
            <person name="Li S."/>
            <person name="Dai H."/>
            <person name="Hamel J.F."/>
            <person name="Liu C."/>
            <person name="Yu Y."/>
            <person name="Liu S."/>
            <person name="Lin W."/>
            <person name="Guo K."/>
            <person name="Jin S."/>
            <person name="Xu P."/>
            <person name="Storey K.B."/>
            <person name="Huan P."/>
            <person name="Zhang T."/>
            <person name="Zhou Y."/>
            <person name="Zhang J."/>
            <person name="Lin C."/>
            <person name="Li X."/>
            <person name="Xing L."/>
            <person name="Huo D."/>
            <person name="Sun M."/>
            <person name="Wang L."/>
            <person name="Mercier A."/>
            <person name="Li F."/>
            <person name="Yang H."/>
            <person name="Xiang J."/>
        </authorList>
    </citation>
    <scope>NUCLEOTIDE SEQUENCE [LARGE SCALE GENOMIC DNA]</scope>
    <source>
        <strain evidence="2">Shaxun</strain>
        <tissue evidence="2">Muscle</tissue>
    </source>
</reference>
<dbReference type="Proteomes" id="UP000230750">
    <property type="component" value="Unassembled WGS sequence"/>
</dbReference>
<evidence type="ECO:0000313" key="3">
    <source>
        <dbReference type="Proteomes" id="UP000230750"/>
    </source>
</evidence>
<sequence>MDCGIISCVTAKCSNPVKIDGECCPLCHYTFSFSFSIFFLLAVSCFTSLHSLLFHLIHLLYCLRLLLLPASFSVLSRHHSLTNKRWTFNKLRYSFDATEGVCADFKYFCIKFYMTDDPERVFAETFEWELTGENPIPGQETPVSIDIDVKFRDDTSDLEGDDLWRISLFGSSDRLGDGPRFGEVAQVLNDAEGSTDITNGNPLNIDGIETEFEYGTIGCIEDVNYICMEFSKGDAPDPAFTLIVEEGLGDVSRDSLVLCKPQECQSRVVFTKLHAKLISPKIIAENTNGTQTTVKLKVTTNKQLMTAVVGEDLWQVKTFFSKNTKGKRRRVNEQPQILTAVQDDQTLSIGENLVFKEMDFHVDLSGLTCHEVPFMCFELAKNPAASIDYTFETQPVHDPFVDCLRMRNVCKG</sequence>
<name>A0A2G8KUL0_STIJA</name>
<proteinExistence type="predicted"/>
<dbReference type="OrthoDB" id="5804959at2759"/>
<evidence type="ECO:0000313" key="2">
    <source>
        <dbReference type="EMBL" id="PIK51689.1"/>
    </source>
</evidence>
<evidence type="ECO:0000256" key="1">
    <source>
        <dbReference type="SAM" id="Phobius"/>
    </source>
</evidence>
<dbReference type="AlphaFoldDB" id="A0A2G8KUL0"/>
<organism evidence="2 3">
    <name type="scientific">Stichopus japonicus</name>
    <name type="common">Sea cucumber</name>
    <dbReference type="NCBI Taxonomy" id="307972"/>
    <lineage>
        <taxon>Eukaryota</taxon>
        <taxon>Metazoa</taxon>
        <taxon>Echinodermata</taxon>
        <taxon>Eleutherozoa</taxon>
        <taxon>Echinozoa</taxon>
        <taxon>Holothuroidea</taxon>
        <taxon>Aspidochirotacea</taxon>
        <taxon>Aspidochirotida</taxon>
        <taxon>Stichopodidae</taxon>
        <taxon>Apostichopus</taxon>
    </lineage>
</organism>
<gene>
    <name evidence="2" type="ORF">BSL78_11409</name>
</gene>
<protein>
    <submittedName>
        <fullName evidence="2">Uncharacterized protein</fullName>
    </submittedName>
</protein>
<comment type="caution">
    <text evidence="2">The sequence shown here is derived from an EMBL/GenBank/DDBJ whole genome shotgun (WGS) entry which is preliminary data.</text>
</comment>
<keyword evidence="1" id="KW-0472">Membrane</keyword>
<dbReference type="STRING" id="307972.A0A2G8KUL0"/>
<dbReference type="EMBL" id="MRZV01000360">
    <property type="protein sequence ID" value="PIK51689.1"/>
    <property type="molecule type" value="Genomic_DNA"/>
</dbReference>
<keyword evidence="3" id="KW-1185">Reference proteome</keyword>